<evidence type="ECO:0000313" key="1">
    <source>
        <dbReference type="EMBL" id="QFQ91909.1"/>
    </source>
</evidence>
<gene>
    <name evidence="1" type="ORF">LM010_10950</name>
</gene>
<name>A0A5P8JT84_9LACO</name>
<proteinExistence type="predicted"/>
<organism evidence="1 2">
    <name type="scientific">Lacticaseibacillus manihotivorans</name>
    <dbReference type="NCBI Taxonomy" id="88233"/>
    <lineage>
        <taxon>Bacteria</taxon>
        <taxon>Bacillati</taxon>
        <taxon>Bacillota</taxon>
        <taxon>Bacilli</taxon>
        <taxon>Lactobacillales</taxon>
        <taxon>Lactobacillaceae</taxon>
        <taxon>Lacticaseibacillus</taxon>
    </lineage>
</organism>
<dbReference type="Proteomes" id="UP000388452">
    <property type="component" value="Chromosome"/>
</dbReference>
<protein>
    <submittedName>
        <fullName evidence="1">Uncharacterized protein</fullName>
    </submittedName>
</protein>
<dbReference type="RefSeq" id="WP_152164765.1">
    <property type="nucleotide sequence ID" value="NZ_CP045068.1"/>
</dbReference>
<reference evidence="1 2" key="1">
    <citation type="submission" date="2019-10" db="EMBL/GenBank/DDBJ databases">
        <title>Genome sequencing of Lactobacillus manihotivorans.</title>
        <authorList>
            <person name="Kim K."/>
        </authorList>
    </citation>
    <scope>NUCLEOTIDE SEQUENCE [LARGE SCALE GENOMIC DNA]</scope>
    <source>
        <strain evidence="1 2">LM010</strain>
    </source>
</reference>
<dbReference type="EMBL" id="CP045068">
    <property type="protein sequence ID" value="QFQ91909.1"/>
    <property type="molecule type" value="Genomic_DNA"/>
</dbReference>
<evidence type="ECO:0000313" key="2">
    <source>
        <dbReference type="Proteomes" id="UP000388452"/>
    </source>
</evidence>
<sequence>MARLRRVLGKSADERHAYALEVLNQDREVLGAPPLDHIPTDNELAQAQAQRDKAYQKQYRSWHARWNRFLDRVLGPAY</sequence>
<accession>A0A5P8JT84</accession>
<dbReference type="AlphaFoldDB" id="A0A5P8JT84"/>